<evidence type="ECO:0000313" key="2">
    <source>
        <dbReference type="EMBL" id="QJA77108.1"/>
    </source>
</evidence>
<dbReference type="AlphaFoldDB" id="A0A6H1ZS75"/>
<evidence type="ECO:0000313" key="4">
    <source>
        <dbReference type="EMBL" id="QJH99598.1"/>
    </source>
</evidence>
<dbReference type="EMBL" id="MT142692">
    <property type="protein sequence ID" value="QJA87256.1"/>
    <property type="molecule type" value="Genomic_DNA"/>
</dbReference>
<dbReference type="EMBL" id="MT144171">
    <property type="protein sequence ID" value="QJA50050.1"/>
    <property type="molecule type" value="Genomic_DNA"/>
</dbReference>
<proteinExistence type="predicted"/>
<reference evidence="1" key="1">
    <citation type="submission" date="2020-03" db="EMBL/GenBank/DDBJ databases">
        <title>The deep terrestrial virosphere.</title>
        <authorList>
            <person name="Holmfeldt K."/>
            <person name="Nilsson E."/>
            <person name="Simone D."/>
            <person name="Lopez-Fernandez M."/>
            <person name="Wu X."/>
            <person name="de Brujin I."/>
            <person name="Lundin D."/>
            <person name="Andersson A."/>
            <person name="Bertilsson S."/>
            <person name="Dopson M."/>
        </authorList>
    </citation>
    <scope>NUCLEOTIDE SEQUENCE</scope>
    <source>
        <strain evidence="2">MM415A01361</strain>
        <strain evidence="3">MM415B03025</strain>
        <strain evidence="1">TM448A01582</strain>
        <strain evidence="4">TM448B01622</strain>
    </source>
</reference>
<evidence type="ECO:0000313" key="1">
    <source>
        <dbReference type="EMBL" id="QJA50050.1"/>
    </source>
</evidence>
<accession>A0A6H1ZS75</accession>
<organism evidence="1">
    <name type="scientific">viral metagenome</name>
    <dbReference type="NCBI Taxonomy" id="1070528"/>
    <lineage>
        <taxon>unclassified sequences</taxon>
        <taxon>metagenomes</taxon>
        <taxon>organismal metagenomes</taxon>
    </lineage>
</organism>
<name>A0A6H1ZS75_9ZZZZ</name>
<protein>
    <submittedName>
        <fullName evidence="1">Uncharacterized protein</fullName>
    </submittedName>
</protein>
<evidence type="ECO:0000313" key="3">
    <source>
        <dbReference type="EMBL" id="QJA87256.1"/>
    </source>
</evidence>
<gene>
    <name evidence="2" type="ORF">MM415A01361_0018</name>
    <name evidence="3" type="ORF">MM415B03025_0006</name>
    <name evidence="1" type="ORF">TM448A01582_0003</name>
    <name evidence="4" type="ORF">TM448B01622_0013</name>
</gene>
<dbReference type="EMBL" id="MT144798">
    <property type="protein sequence ID" value="QJH99598.1"/>
    <property type="molecule type" value="Genomic_DNA"/>
</dbReference>
<sequence length="61" mass="7092">MNAIIVEKTIAWEKQRYRTDGNGNWTVLMFGTYGPEDHGIPSYRYMPISESKVPEEVRNQS</sequence>
<dbReference type="EMBL" id="MT142263">
    <property type="protein sequence ID" value="QJA77108.1"/>
    <property type="molecule type" value="Genomic_DNA"/>
</dbReference>